<evidence type="ECO:0000256" key="10">
    <source>
        <dbReference type="PROSITE-ProRule" id="PRU10141"/>
    </source>
</evidence>
<name>A0ABY2JXH4_9MICC</name>
<dbReference type="Pfam" id="PF03793">
    <property type="entry name" value="PASTA"/>
    <property type="match status" value="3"/>
</dbReference>
<evidence type="ECO:0000256" key="9">
    <source>
        <dbReference type="ARBA" id="ARBA00048679"/>
    </source>
</evidence>
<keyword evidence="4" id="KW-0677">Repeat</keyword>
<evidence type="ECO:0000256" key="8">
    <source>
        <dbReference type="ARBA" id="ARBA00047899"/>
    </source>
</evidence>
<feature type="compositionally biased region" description="Pro residues" evidence="11">
    <location>
        <begin position="671"/>
        <end position="685"/>
    </location>
</feature>
<evidence type="ECO:0000256" key="12">
    <source>
        <dbReference type="SAM" id="Phobius"/>
    </source>
</evidence>
<feature type="compositionally biased region" description="Low complexity" evidence="11">
    <location>
        <begin position="746"/>
        <end position="758"/>
    </location>
</feature>
<comment type="caution">
    <text evidence="15">The sequence shown here is derived from an EMBL/GenBank/DDBJ whole genome shotgun (WGS) entry which is preliminary data.</text>
</comment>
<evidence type="ECO:0000313" key="16">
    <source>
        <dbReference type="Proteomes" id="UP000297477"/>
    </source>
</evidence>
<protein>
    <recommendedName>
        <fullName evidence="1">non-specific serine/threonine protein kinase</fullName>
        <ecNumber evidence="1">2.7.11.1</ecNumber>
    </recommendedName>
</protein>
<proteinExistence type="predicted"/>
<dbReference type="EC" id="2.7.11.1" evidence="1"/>
<dbReference type="NCBIfam" id="NF033483">
    <property type="entry name" value="PknB_PASTA_kin"/>
    <property type="match status" value="1"/>
</dbReference>
<keyword evidence="16" id="KW-1185">Reference proteome</keyword>
<dbReference type="SMART" id="SM00740">
    <property type="entry name" value="PASTA"/>
    <property type="match status" value="3"/>
</dbReference>
<evidence type="ECO:0000259" key="14">
    <source>
        <dbReference type="PROSITE" id="PS51178"/>
    </source>
</evidence>
<feature type="compositionally biased region" description="Pro residues" evidence="11">
    <location>
        <begin position="640"/>
        <end position="661"/>
    </location>
</feature>
<feature type="binding site" evidence="10">
    <location>
        <position position="28"/>
    </location>
    <ligand>
        <name>ATP</name>
        <dbReference type="ChEBI" id="CHEBI:30616"/>
    </ligand>
</feature>
<dbReference type="PANTHER" id="PTHR43289">
    <property type="entry name" value="MITOGEN-ACTIVATED PROTEIN KINASE KINASE KINASE 20-RELATED"/>
    <property type="match status" value="1"/>
</dbReference>
<keyword evidence="7 10" id="KW-0067">ATP-binding</keyword>
<evidence type="ECO:0000256" key="2">
    <source>
        <dbReference type="ARBA" id="ARBA00022527"/>
    </source>
</evidence>
<dbReference type="PROSITE" id="PS51178">
    <property type="entry name" value="PASTA"/>
    <property type="match status" value="2"/>
</dbReference>
<keyword evidence="2" id="KW-0723">Serine/threonine-protein kinase</keyword>
<dbReference type="GO" id="GO:0016301">
    <property type="term" value="F:kinase activity"/>
    <property type="evidence" value="ECO:0007669"/>
    <property type="project" value="UniProtKB-KW"/>
</dbReference>
<accession>A0ABY2JXH4</accession>
<dbReference type="Gene3D" id="1.10.510.10">
    <property type="entry name" value="Transferase(Phosphotransferase) domain 1"/>
    <property type="match status" value="1"/>
</dbReference>
<keyword evidence="12" id="KW-0812">Transmembrane</keyword>
<evidence type="ECO:0000256" key="7">
    <source>
        <dbReference type="ARBA" id="ARBA00022840"/>
    </source>
</evidence>
<comment type="catalytic activity">
    <reaction evidence="9">
        <text>L-seryl-[protein] + ATP = O-phospho-L-seryl-[protein] + ADP + H(+)</text>
        <dbReference type="Rhea" id="RHEA:17989"/>
        <dbReference type="Rhea" id="RHEA-COMP:9863"/>
        <dbReference type="Rhea" id="RHEA-COMP:11604"/>
        <dbReference type="ChEBI" id="CHEBI:15378"/>
        <dbReference type="ChEBI" id="CHEBI:29999"/>
        <dbReference type="ChEBI" id="CHEBI:30616"/>
        <dbReference type="ChEBI" id="CHEBI:83421"/>
        <dbReference type="ChEBI" id="CHEBI:456216"/>
        <dbReference type="EC" id="2.7.11.1"/>
    </reaction>
</comment>
<dbReference type="CDD" id="cd14014">
    <property type="entry name" value="STKc_PknB_like"/>
    <property type="match status" value="1"/>
</dbReference>
<evidence type="ECO:0000256" key="1">
    <source>
        <dbReference type="ARBA" id="ARBA00012513"/>
    </source>
</evidence>
<dbReference type="InterPro" id="IPR000719">
    <property type="entry name" value="Prot_kinase_dom"/>
</dbReference>
<dbReference type="Gene3D" id="3.30.10.20">
    <property type="match status" value="3"/>
</dbReference>
<dbReference type="SUPFAM" id="SSF56112">
    <property type="entry name" value="Protein kinase-like (PK-like)"/>
    <property type="match status" value="1"/>
</dbReference>
<evidence type="ECO:0000256" key="6">
    <source>
        <dbReference type="ARBA" id="ARBA00022777"/>
    </source>
</evidence>
<evidence type="ECO:0000256" key="11">
    <source>
        <dbReference type="SAM" id="MobiDB-lite"/>
    </source>
</evidence>
<feature type="region of interest" description="Disordered" evidence="11">
    <location>
        <begin position="623"/>
        <end position="779"/>
    </location>
</feature>
<dbReference type="PROSITE" id="PS50011">
    <property type="entry name" value="PROTEIN_KINASE_DOM"/>
    <property type="match status" value="1"/>
</dbReference>
<dbReference type="Proteomes" id="UP000297477">
    <property type="component" value="Unassembled WGS sequence"/>
</dbReference>
<dbReference type="InterPro" id="IPR008271">
    <property type="entry name" value="Ser/Thr_kinase_AS"/>
</dbReference>
<dbReference type="PROSITE" id="PS00108">
    <property type="entry name" value="PROTEIN_KINASE_ST"/>
    <property type="match status" value="1"/>
</dbReference>
<keyword evidence="6 15" id="KW-0418">Kinase</keyword>
<dbReference type="SMART" id="SM00220">
    <property type="entry name" value="S_TKc"/>
    <property type="match status" value="1"/>
</dbReference>
<keyword evidence="3" id="KW-0808">Transferase</keyword>
<gene>
    <name evidence="15" type="primary">pknB</name>
    <name evidence="15" type="ORF">E4A49_10095</name>
</gene>
<organism evidence="15 16">
    <name type="scientific">Micrococcus lylae</name>
    <dbReference type="NCBI Taxonomy" id="1273"/>
    <lineage>
        <taxon>Bacteria</taxon>
        <taxon>Bacillati</taxon>
        <taxon>Actinomycetota</taxon>
        <taxon>Actinomycetes</taxon>
        <taxon>Micrococcales</taxon>
        <taxon>Micrococcaceae</taxon>
        <taxon>Micrococcus</taxon>
    </lineage>
</organism>
<keyword evidence="12" id="KW-0472">Membrane</keyword>
<evidence type="ECO:0000256" key="4">
    <source>
        <dbReference type="ARBA" id="ARBA00022737"/>
    </source>
</evidence>
<comment type="catalytic activity">
    <reaction evidence="8">
        <text>L-threonyl-[protein] + ATP = O-phospho-L-threonyl-[protein] + ADP + H(+)</text>
        <dbReference type="Rhea" id="RHEA:46608"/>
        <dbReference type="Rhea" id="RHEA-COMP:11060"/>
        <dbReference type="Rhea" id="RHEA-COMP:11605"/>
        <dbReference type="ChEBI" id="CHEBI:15378"/>
        <dbReference type="ChEBI" id="CHEBI:30013"/>
        <dbReference type="ChEBI" id="CHEBI:30616"/>
        <dbReference type="ChEBI" id="CHEBI:61977"/>
        <dbReference type="ChEBI" id="CHEBI:456216"/>
        <dbReference type="EC" id="2.7.11.1"/>
    </reaction>
</comment>
<dbReference type="Gene3D" id="3.30.200.20">
    <property type="entry name" value="Phosphorylase Kinase, domain 1"/>
    <property type="match status" value="1"/>
</dbReference>
<keyword evidence="5 10" id="KW-0547">Nucleotide-binding</keyword>
<feature type="compositionally biased region" description="Pro residues" evidence="11">
    <location>
        <begin position="711"/>
        <end position="745"/>
    </location>
</feature>
<dbReference type="CDD" id="cd06577">
    <property type="entry name" value="PASTA_pknB"/>
    <property type="match status" value="2"/>
</dbReference>
<reference evidence="15 16" key="1">
    <citation type="submission" date="2019-03" db="EMBL/GenBank/DDBJ databases">
        <title>Reclassification of Micrococcus aloeverae and Micrococcus yunnanensis as later heterotypic synonyms of Micrococcus luteus.</title>
        <authorList>
            <person name="Huang C.-H."/>
        </authorList>
    </citation>
    <scope>NUCLEOTIDE SEQUENCE [LARGE SCALE GENOMIC DNA]</scope>
    <source>
        <strain evidence="15 16">BCRC 12151</strain>
    </source>
</reference>
<dbReference type="Pfam" id="PF00069">
    <property type="entry name" value="Pkinase"/>
    <property type="match status" value="1"/>
</dbReference>
<feature type="region of interest" description="Disordered" evidence="11">
    <location>
        <begin position="276"/>
        <end position="308"/>
    </location>
</feature>
<evidence type="ECO:0000259" key="13">
    <source>
        <dbReference type="PROSITE" id="PS50011"/>
    </source>
</evidence>
<evidence type="ECO:0000256" key="5">
    <source>
        <dbReference type="ARBA" id="ARBA00022741"/>
    </source>
</evidence>
<dbReference type="EMBL" id="SPKT01000023">
    <property type="protein sequence ID" value="TFH98144.1"/>
    <property type="molecule type" value="Genomic_DNA"/>
</dbReference>
<dbReference type="PROSITE" id="PS00107">
    <property type="entry name" value="PROTEIN_KINASE_ATP"/>
    <property type="match status" value="1"/>
</dbReference>
<evidence type="ECO:0000313" key="15">
    <source>
        <dbReference type="EMBL" id="TFH98144.1"/>
    </source>
</evidence>
<feature type="region of interest" description="Disordered" evidence="11">
    <location>
        <begin position="340"/>
        <end position="390"/>
    </location>
</feature>
<dbReference type="PANTHER" id="PTHR43289:SF6">
    <property type="entry name" value="SERINE_THREONINE-PROTEIN KINASE NEKL-3"/>
    <property type="match status" value="1"/>
</dbReference>
<feature type="transmembrane region" description="Helical" evidence="12">
    <location>
        <begin position="396"/>
        <end position="418"/>
    </location>
</feature>
<feature type="region of interest" description="Disordered" evidence="11">
    <location>
        <begin position="448"/>
        <end position="478"/>
    </location>
</feature>
<dbReference type="InterPro" id="IPR005543">
    <property type="entry name" value="PASTA_dom"/>
</dbReference>
<feature type="domain" description="PASTA" evidence="14">
    <location>
        <begin position="555"/>
        <end position="623"/>
    </location>
</feature>
<keyword evidence="12" id="KW-1133">Transmembrane helix</keyword>
<sequence length="779" mass="79679">MEDLIGRGGMADVYRGTDLRLKRTVAIKMMRPDLARDPQFQSRFRREATSSASLNHPNIVHVFDTGEEDIEDRHAHEVSCPFLVMEHVDGGTMKDAIGAGDVTVEEAVAWLDGVLAALSYSHGLGIVHRDIKPANVMVTGSGEVKVMDFGIARALADTSATMTQTQTVVGTAQYLSPEQAMGGTVGTRSDLYSVGCVAFELLTGRPPFLGESPVSVAYQHVRQDPPRPSTLNPDVTPALDAVVLTALAKEPDDRFDDADQFAAALVEALGSPEQTQTGALPLVDPDADAPAGPTPSEDSTPALPAAGAATGAGAAGAAAGSGAAGAAAGAAAVGSTAAGAAGASVDSGGHRPPLTPRSLSTVDTNRHLPVRADLPNTGSTAVGDAEEERSPRRRGLLFGLIALLLLAVAAAVALPLLLGGRDSQVEVPDVVGVPVEQAETTLTEAGLETRTSEVYDDEVPEGSVVSTDPGAGDRVDSGSEVRLKVSQGPSSVTLPESLRGASEATVRDELSRLGLTVSSVSSTNSADVPRDRLVSTSPELGSAVPPGSSVDLQLSTGRTTLPNVVGLSEESARTALQEAAPNVIVRVQERESAAATPGYVMRQDPPADREVDNEGAVTLTVAKAAPEPSETPSPSEDPEPSPSQSPTPSESPTPSPSPSPSEDPTESPSPSQSPDPTDSPEPSESPSPSDDPEPSESPSPSEDPTESPEPSDSPPPSEDPTESPDPSPSPSQSPDPTNSPTPSESPSPTGSGSPSSPEGRPTKPGPPSDVPSNGPAPRD</sequence>
<dbReference type="InterPro" id="IPR017441">
    <property type="entry name" value="Protein_kinase_ATP_BS"/>
</dbReference>
<dbReference type="InterPro" id="IPR011009">
    <property type="entry name" value="Kinase-like_dom_sf"/>
</dbReference>
<evidence type="ECO:0000256" key="3">
    <source>
        <dbReference type="ARBA" id="ARBA00022679"/>
    </source>
</evidence>
<feature type="domain" description="Protein kinase" evidence="13">
    <location>
        <begin position="1"/>
        <end position="266"/>
    </location>
</feature>
<feature type="compositionally biased region" description="Low complexity" evidence="11">
    <location>
        <begin position="278"/>
        <end position="291"/>
    </location>
</feature>
<feature type="domain" description="PASTA" evidence="14">
    <location>
        <begin position="421"/>
        <end position="487"/>
    </location>
</feature>